<evidence type="ECO:0000259" key="5">
    <source>
        <dbReference type="Pfam" id="PF25597"/>
    </source>
</evidence>
<dbReference type="Pfam" id="PF07727">
    <property type="entry name" value="RVT_2"/>
    <property type="match status" value="1"/>
</dbReference>
<dbReference type="EMBL" id="ASHM01011950">
    <property type="protein sequence ID" value="PNX93906.1"/>
    <property type="molecule type" value="Genomic_DNA"/>
</dbReference>
<feature type="domain" description="Retroviral polymerase SH3-like" evidence="5">
    <location>
        <begin position="478"/>
        <end position="538"/>
    </location>
</feature>
<feature type="compositionally biased region" description="Polar residues" evidence="1">
    <location>
        <begin position="629"/>
        <end position="643"/>
    </location>
</feature>
<reference evidence="6 7" key="1">
    <citation type="journal article" date="2014" name="Am. J. Bot.">
        <title>Genome assembly and annotation for red clover (Trifolium pratense; Fabaceae).</title>
        <authorList>
            <person name="Istvanek J."/>
            <person name="Jaros M."/>
            <person name="Krenek A."/>
            <person name="Repkova J."/>
        </authorList>
    </citation>
    <scope>NUCLEOTIDE SEQUENCE [LARGE SCALE GENOMIC DNA]</scope>
    <source>
        <strain evidence="7">cv. Tatra</strain>
        <tissue evidence="6">Young leaves</tissue>
    </source>
</reference>
<evidence type="ECO:0000313" key="7">
    <source>
        <dbReference type="Proteomes" id="UP000236291"/>
    </source>
</evidence>
<dbReference type="Proteomes" id="UP000236291">
    <property type="component" value="Unassembled WGS sequence"/>
</dbReference>
<feature type="compositionally biased region" description="Low complexity" evidence="1">
    <location>
        <begin position="581"/>
        <end position="598"/>
    </location>
</feature>
<dbReference type="SUPFAM" id="SSF56672">
    <property type="entry name" value="DNA/RNA polymerases"/>
    <property type="match status" value="1"/>
</dbReference>
<accession>A0A2K3MT28</accession>
<feature type="compositionally biased region" description="Polar residues" evidence="1">
    <location>
        <begin position="536"/>
        <end position="546"/>
    </location>
</feature>
<evidence type="ECO:0008006" key="8">
    <source>
        <dbReference type="Google" id="ProtNLM"/>
    </source>
</evidence>
<dbReference type="Pfam" id="PF14244">
    <property type="entry name" value="Retrotran_gag_3"/>
    <property type="match status" value="1"/>
</dbReference>
<organism evidence="6 7">
    <name type="scientific">Trifolium pratense</name>
    <name type="common">Red clover</name>
    <dbReference type="NCBI Taxonomy" id="57577"/>
    <lineage>
        <taxon>Eukaryota</taxon>
        <taxon>Viridiplantae</taxon>
        <taxon>Streptophyta</taxon>
        <taxon>Embryophyta</taxon>
        <taxon>Tracheophyta</taxon>
        <taxon>Spermatophyta</taxon>
        <taxon>Magnoliopsida</taxon>
        <taxon>eudicotyledons</taxon>
        <taxon>Gunneridae</taxon>
        <taxon>Pentapetalae</taxon>
        <taxon>rosids</taxon>
        <taxon>fabids</taxon>
        <taxon>Fabales</taxon>
        <taxon>Fabaceae</taxon>
        <taxon>Papilionoideae</taxon>
        <taxon>50 kb inversion clade</taxon>
        <taxon>NPAAA clade</taxon>
        <taxon>Hologalegina</taxon>
        <taxon>IRL clade</taxon>
        <taxon>Trifolieae</taxon>
        <taxon>Trifolium</taxon>
    </lineage>
</organism>
<feature type="region of interest" description="Disordered" evidence="1">
    <location>
        <begin position="286"/>
        <end position="332"/>
    </location>
</feature>
<feature type="region of interest" description="Disordered" evidence="1">
    <location>
        <begin position="533"/>
        <end position="643"/>
    </location>
</feature>
<feature type="domain" description="Retrotransposon gag" evidence="2">
    <location>
        <begin position="77"/>
        <end position="179"/>
    </location>
</feature>
<gene>
    <name evidence="6" type="ORF">L195_g017068</name>
</gene>
<evidence type="ECO:0000313" key="6">
    <source>
        <dbReference type="EMBL" id="PNX93906.1"/>
    </source>
</evidence>
<proteinExistence type="predicted"/>
<dbReference type="InterPro" id="IPR005162">
    <property type="entry name" value="Retrotrans_gag_dom"/>
</dbReference>
<evidence type="ECO:0000259" key="2">
    <source>
        <dbReference type="Pfam" id="PF03732"/>
    </source>
</evidence>
<protein>
    <recommendedName>
        <fullName evidence="8">Retrovirus-related Pol polyprotein from transposon TNT 1-94</fullName>
    </recommendedName>
</protein>
<dbReference type="CDD" id="cd09272">
    <property type="entry name" value="RNase_HI_RT_Ty1"/>
    <property type="match status" value="1"/>
</dbReference>
<dbReference type="InterPro" id="IPR029472">
    <property type="entry name" value="Copia-like_N"/>
</dbReference>
<evidence type="ECO:0000259" key="4">
    <source>
        <dbReference type="Pfam" id="PF14244"/>
    </source>
</evidence>
<dbReference type="AlphaFoldDB" id="A0A2K3MT28"/>
<name>A0A2K3MT28_TRIPR</name>
<evidence type="ECO:0000259" key="3">
    <source>
        <dbReference type="Pfam" id="PF07727"/>
    </source>
</evidence>
<sequence>MDSSNPYYIHPSDHPGHLLVPTKLNGTNYPSWSRSMVHALTAKNKVGFIDGSIKEPSEEKQPAEYALWNRCNSMILSWLTHSVEQDLAKGVIHAKTAYQVWKDFKDQFSQKNIPAIYQIQKSLASLSQGTMSVSTYFTKIKGLWDELESYRTLPTCSQMKAHDEQREEDRLMQFLMGLNDSYSTVRSNILMMSPLPNVRQAYSLVIQEETQRQMTSEITENFSIAAAVNNHSNNSSNKPFKNKHCEHCNRDGHTIHNCRTLKFHCDFCNRDGHTEDHCKVKNGTWGSNNMRNQSNRQHQSQQRQVGSRSTASRSFPAANASETSQSALELSTEQLQQLARAFTMISSNNSAGNNNSHANAAGLSLFSNASINSVFTKPWILDSGATNHITSDHTSLSKTKSSSIPFVNLPTGSSAPITSDLATGKMIGSGEQCGGLYYMSPLQRTPISHQVSQASDIWHMRLGHPSPPPLDHLRVFGCLCFATIVHPTHKFDPRARRGIFVGYPTGQKGYKIYDPETKNFFVSRDVRFCETDFPSIPTTSKPNSISYHPPHEALDDSPIPTPSHVPSTHDLNPPPQPPTATPSAASPINDSIPTTSHTPEPPTSPIPQVRRSLRDKNPPIWHQDYHMSPQVNTSSSVPTSRSGTRYPLSHYLSYSRISSTHCTFLANITANKEPQSYDQAVHDPQWQAAMNTELEALQQNNTWNLVPLPPGHKPIGCKWVYKIKYKSDGTIERYKARLVAKGYTQVEGIDYQETFSPTAKVTTLRCLLTVAASRNWFIHQLDVQNAFLHGDLHELVYMEPPPGLRRQGENVVCRLNKSLYGLKQASRNWFSTFSKAIQKAGYQQSKADYSLFTKPQGTSFTAVLIYVDDILLTGNDLEEMKRLKEFLLRHFRIKDLGDLKYFLGIEFSRSKKGIFMSQRKYALDILQDSGLIGARPDKFPMEQNLKLTPTDGVVLTDPTKYRRLVGRLIYLTVTRPDIVYSVQTLSQFMHEPRKPHWDAALRVLRYIKGTPGQGILFSTSNDLSLKAFCDSDWGGCHATRRSVTGFCIFLGNSPISWKSKKQVTVSRSSAESEYRAMANTCLELTWLRFILQDLKVTQAAPTPLFCDNQAALHIAANPVFHERTKHIEIDCHIVREKLQAGMISPSYVPTRFQLADVFTKALGKDQFVTLRNKLGLHDIHSPT</sequence>
<dbReference type="ExpressionAtlas" id="A0A2K3MT28">
    <property type="expression patterns" value="baseline"/>
</dbReference>
<dbReference type="Pfam" id="PF03732">
    <property type="entry name" value="Retrotrans_gag"/>
    <property type="match status" value="1"/>
</dbReference>
<feature type="compositionally biased region" description="Low complexity" evidence="1">
    <location>
        <begin position="287"/>
        <end position="309"/>
    </location>
</feature>
<feature type="compositionally biased region" description="Polar residues" evidence="1">
    <location>
        <begin position="320"/>
        <end position="332"/>
    </location>
</feature>
<evidence type="ECO:0000256" key="1">
    <source>
        <dbReference type="SAM" id="MobiDB-lite"/>
    </source>
</evidence>
<dbReference type="PANTHER" id="PTHR11439:SF487">
    <property type="entry name" value="RNA-DIRECTED DNA POLYMERASE"/>
    <property type="match status" value="1"/>
</dbReference>
<dbReference type="PANTHER" id="PTHR11439">
    <property type="entry name" value="GAG-POL-RELATED RETROTRANSPOSON"/>
    <property type="match status" value="1"/>
</dbReference>
<comment type="caution">
    <text evidence="6">The sequence shown here is derived from an EMBL/GenBank/DDBJ whole genome shotgun (WGS) entry which is preliminary data.</text>
</comment>
<feature type="domain" description="Reverse transcriptase Ty1/copia-type" evidence="3">
    <location>
        <begin position="700"/>
        <end position="942"/>
    </location>
</feature>
<dbReference type="InterPro" id="IPR043502">
    <property type="entry name" value="DNA/RNA_pol_sf"/>
</dbReference>
<dbReference type="InterPro" id="IPR057670">
    <property type="entry name" value="SH3_retrovirus"/>
</dbReference>
<reference evidence="6 7" key="2">
    <citation type="journal article" date="2017" name="Front. Plant Sci.">
        <title>Gene Classification and Mining of Molecular Markers Useful in Red Clover (Trifolium pratense) Breeding.</title>
        <authorList>
            <person name="Istvanek J."/>
            <person name="Dluhosova J."/>
            <person name="Dluhos P."/>
            <person name="Patkova L."/>
            <person name="Nedelnik J."/>
            <person name="Repkova J."/>
        </authorList>
    </citation>
    <scope>NUCLEOTIDE SEQUENCE [LARGE SCALE GENOMIC DNA]</scope>
    <source>
        <strain evidence="7">cv. Tatra</strain>
        <tissue evidence="6">Young leaves</tissue>
    </source>
</reference>
<dbReference type="InterPro" id="IPR013103">
    <property type="entry name" value="RVT_2"/>
</dbReference>
<feature type="domain" description="Retrotransposon Copia-like N-terminal" evidence="4">
    <location>
        <begin position="10"/>
        <end position="57"/>
    </location>
</feature>
<dbReference type="Pfam" id="PF25597">
    <property type="entry name" value="SH3_retrovirus"/>
    <property type="match status" value="1"/>
</dbReference>